<gene>
    <name evidence="7" type="primary">lpxD</name>
    <name evidence="9" type="ORF">PEB0149_004220</name>
</gene>
<comment type="similarity">
    <text evidence="7">Belongs to the transferase hexapeptide repeat family. LpxD subfamily.</text>
</comment>
<reference evidence="9 10" key="1">
    <citation type="submission" date="2016-12" db="EMBL/GenBank/DDBJ databases">
        <title>Comparative genomics of Bartonella apis.</title>
        <authorList>
            <person name="Engel P."/>
        </authorList>
    </citation>
    <scope>NUCLEOTIDE SEQUENCE [LARGE SCALE GENOMIC DNA]</scope>
    <source>
        <strain evidence="9 10">PEB0149</strain>
    </source>
</reference>
<dbReference type="EMBL" id="LXYT01000003">
    <property type="protein sequence ID" value="OLY43004.1"/>
    <property type="molecule type" value="Genomic_DNA"/>
</dbReference>
<dbReference type="PROSITE" id="PS00101">
    <property type="entry name" value="HEXAPEP_TRANSFERASES"/>
    <property type="match status" value="1"/>
</dbReference>
<feature type="domain" description="UDP-3-O-[3-hydroxymyristoyl] glucosamine N-acyltransferase non-repeat region" evidence="8">
    <location>
        <begin position="35"/>
        <end position="99"/>
    </location>
</feature>
<proteinExistence type="inferred from homology"/>
<keyword evidence="3 7" id="KW-0808">Transferase</keyword>
<dbReference type="HAMAP" id="MF_00523">
    <property type="entry name" value="LpxD"/>
    <property type="match status" value="1"/>
</dbReference>
<dbReference type="GO" id="GO:0016410">
    <property type="term" value="F:N-acyltransferase activity"/>
    <property type="evidence" value="ECO:0007669"/>
    <property type="project" value="InterPro"/>
</dbReference>
<dbReference type="GeneID" id="92992368"/>
<dbReference type="RefSeq" id="WP_075870827.1">
    <property type="nucleotide sequence ID" value="NZ_CALYQA010000003.1"/>
</dbReference>
<dbReference type="PANTHER" id="PTHR43378">
    <property type="entry name" value="UDP-3-O-ACYLGLUCOSAMINE N-ACYLTRANSFERASE"/>
    <property type="match status" value="1"/>
</dbReference>
<keyword evidence="1 7" id="KW-0444">Lipid biosynthesis</keyword>
<keyword evidence="2 7" id="KW-0441">Lipid A biosynthesis</keyword>
<dbReference type="PANTHER" id="PTHR43378:SF2">
    <property type="entry name" value="UDP-3-O-ACYLGLUCOSAMINE N-ACYLTRANSFERASE 1, MITOCHONDRIAL-RELATED"/>
    <property type="match status" value="1"/>
</dbReference>
<dbReference type="AlphaFoldDB" id="A0A1R0F7R1"/>
<evidence type="ECO:0000259" key="8">
    <source>
        <dbReference type="Pfam" id="PF04613"/>
    </source>
</evidence>
<dbReference type="OrthoDB" id="9784739at2"/>
<comment type="function">
    <text evidence="7">Catalyzes the N-acylation of UDP-3-O-acylglucosamine using 3-hydroxyacyl-ACP as the acyl donor. Is involved in the biosynthesis of lipid A, a phosphorylated glycolipid that anchors the lipopolysaccharide to the outer membrane of the cell.</text>
</comment>
<dbReference type="NCBIfam" id="TIGR01853">
    <property type="entry name" value="lipid_A_lpxD"/>
    <property type="match status" value="1"/>
</dbReference>
<dbReference type="Pfam" id="PF00132">
    <property type="entry name" value="Hexapep"/>
    <property type="match status" value="1"/>
</dbReference>
<keyword evidence="10" id="KW-1185">Reference proteome</keyword>
<dbReference type="InterPro" id="IPR011004">
    <property type="entry name" value="Trimer_LpxA-like_sf"/>
</dbReference>
<name>A0A1R0F7R1_9HYPH</name>
<protein>
    <recommendedName>
        <fullName evidence="7">UDP-3-O-acylglucosamine N-acyltransferase</fullName>
        <ecNumber evidence="7">2.3.1.191</ecNumber>
    </recommendedName>
</protein>
<dbReference type="GO" id="GO:0016020">
    <property type="term" value="C:membrane"/>
    <property type="evidence" value="ECO:0007669"/>
    <property type="project" value="GOC"/>
</dbReference>
<evidence type="ECO:0000256" key="3">
    <source>
        <dbReference type="ARBA" id="ARBA00022679"/>
    </source>
</evidence>
<accession>A0A1R0F7R1</accession>
<dbReference type="NCBIfam" id="NF002060">
    <property type="entry name" value="PRK00892.1"/>
    <property type="match status" value="1"/>
</dbReference>
<evidence type="ECO:0000256" key="2">
    <source>
        <dbReference type="ARBA" id="ARBA00022556"/>
    </source>
</evidence>
<evidence type="ECO:0000256" key="4">
    <source>
        <dbReference type="ARBA" id="ARBA00022737"/>
    </source>
</evidence>
<dbReference type="InterPro" id="IPR018357">
    <property type="entry name" value="Hexapep_transf_CS"/>
</dbReference>
<feature type="active site" description="Proton acceptor" evidence="7">
    <location>
        <position position="257"/>
    </location>
</feature>
<dbReference type="Gene3D" id="3.40.1390.10">
    <property type="entry name" value="MurE/MurF, N-terminal domain"/>
    <property type="match status" value="1"/>
</dbReference>
<dbReference type="Proteomes" id="UP000187344">
    <property type="component" value="Unassembled WGS sequence"/>
</dbReference>
<dbReference type="InterPro" id="IPR007691">
    <property type="entry name" value="LpxD"/>
</dbReference>
<evidence type="ECO:0000256" key="5">
    <source>
        <dbReference type="ARBA" id="ARBA00023098"/>
    </source>
</evidence>
<comment type="catalytic activity">
    <reaction evidence="7">
        <text>a UDP-3-O-[(3R)-3-hydroxyacyl]-alpha-D-glucosamine + a (3R)-hydroxyacyl-[ACP] = a UDP-2-N,3-O-bis[(3R)-3-hydroxyacyl]-alpha-D-glucosamine + holo-[ACP] + H(+)</text>
        <dbReference type="Rhea" id="RHEA:53836"/>
        <dbReference type="Rhea" id="RHEA-COMP:9685"/>
        <dbReference type="Rhea" id="RHEA-COMP:9945"/>
        <dbReference type="ChEBI" id="CHEBI:15378"/>
        <dbReference type="ChEBI" id="CHEBI:64479"/>
        <dbReference type="ChEBI" id="CHEBI:78827"/>
        <dbReference type="ChEBI" id="CHEBI:137740"/>
        <dbReference type="ChEBI" id="CHEBI:137748"/>
        <dbReference type="EC" id="2.3.1.191"/>
    </reaction>
</comment>
<dbReference type="GO" id="GO:0009245">
    <property type="term" value="P:lipid A biosynthetic process"/>
    <property type="evidence" value="ECO:0007669"/>
    <property type="project" value="UniProtKB-UniRule"/>
</dbReference>
<dbReference type="InterPro" id="IPR001451">
    <property type="entry name" value="Hexapep"/>
</dbReference>
<dbReference type="CDD" id="cd03352">
    <property type="entry name" value="LbH_LpxD"/>
    <property type="match status" value="1"/>
</dbReference>
<dbReference type="SUPFAM" id="SSF51161">
    <property type="entry name" value="Trimeric LpxA-like enzymes"/>
    <property type="match status" value="1"/>
</dbReference>
<evidence type="ECO:0000256" key="7">
    <source>
        <dbReference type="HAMAP-Rule" id="MF_00523"/>
    </source>
</evidence>
<keyword evidence="4 7" id="KW-0677">Repeat</keyword>
<sequence>MADSLFFTPSRQLTVGEAAALTGAALRNPELSGSVIEHLSSLDNAEPGSLVFVESRKFAKALRESRALAVFCSEDVASKVPDNIATLVTPSPHRDFAMIGRILFPTAAKPAPWFGEYGISPQAFVHPEAKLEEGVTVEAGAVIGRGAEVGSGTLVSSTAVIGENCRVGRECYIAPSVSIQYSFIGNRVHLYPGVRVGQDGFGYVGGPSGIEKIPQLGRVIIQDDVEIGANTTIDRGALKDTVIGEGTKIDNLVQIAHNVQIGRYCLIAAHCGIAGSSTIGDMTQLGGSVGLADHVKVGAHVQIAAASGVMNDIPDGEKWGGSPARPIKQWFREVAALRNMTKFNKEK</sequence>
<dbReference type="GO" id="GO:0103118">
    <property type="term" value="F:UDP-3-O-[(3R)-3-hydroxyacyl]-glucosamine N-acyltransferase activity"/>
    <property type="evidence" value="ECO:0007669"/>
    <property type="project" value="UniProtKB-EC"/>
</dbReference>
<keyword evidence="6 7" id="KW-0012">Acyltransferase</keyword>
<evidence type="ECO:0000313" key="10">
    <source>
        <dbReference type="Proteomes" id="UP000187344"/>
    </source>
</evidence>
<comment type="caution">
    <text evidence="9">The sequence shown here is derived from an EMBL/GenBank/DDBJ whole genome shotgun (WGS) entry which is preliminary data.</text>
</comment>
<comment type="subunit">
    <text evidence="7">Homotrimer.</text>
</comment>
<dbReference type="Gene3D" id="2.160.10.10">
    <property type="entry name" value="Hexapeptide repeat proteins"/>
    <property type="match status" value="1"/>
</dbReference>
<keyword evidence="5 7" id="KW-0443">Lipid metabolism</keyword>
<comment type="pathway">
    <text evidence="7">Bacterial outer membrane biogenesis; LPS lipid A biosynthesis.</text>
</comment>
<dbReference type="Pfam" id="PF04613">
    <property type="entry name" value="LpxD"/>
    <property type="match status" value="1"/>
</dbReference>
<organism evidence="9 10">
    <name type="scientific">Bartonella apis</name>
    <dbReference type="NCBI Taxonomy" id="1686310"/>
    <lineage>
        <taxon>Bacteria</taxon>
        <taxon>Pseudomonadati</taxon>
        <taxon>Pseudomonadota</taxon>
        <taxon>Alphaproteobacteria</taxon>
        <taxon>Hyphomicrobiales</taxon>
        <taxon>Bartonellaceae</taxon>
        <taxon>Bartonella</taxon>
    </lineage>
</organism>
<evidence type="ECO:0000256" key="6">
    <source>
        <dbReference type="ARBA" id="ARBA00023315"/>
    </source>
</evidence>
<dbReference type="InterPro" id="IPR020573">
    <property type="entry name" value="UDP_GlcNAc_AcTrfase_non-rep"/>
</dbReference>
<dbReference type="UniPathway" id="UPA00973"/>
<dbReference type="EC" id="2.3.1.191" evidence="7"/>
<evidence type="ECO:0000256" key="1">
    <source>
        <dbReference type="ARBA" id="ARBA00022516"/>
    </source>
</evidence>
<evidence type="ECO:0000313" key="9">
    <source>
        <dbReference type="EMBL" id="OLY43004.1"/>
    </source>
</evidence>